<comment type="subcellular location">
    <subcellularLocation>
        <location evidence="1">Cell membrane</location>
        <topology evidence="1">Multi-pass membrane protein</topology>
    </subcellularLocation>
</comment>
<feature type="transmembrane region" description="Helical" evidence="10">
    <location>
        <begin position="292"/>
        <end position="311"/>
    </location>
</feature>
<gene>
    <name evidence="11" type="ORF">HNV28_03845</name>
</gene>
<evidence type="ECO:0000256" key="4">
    <source>
        <dbReference type="ARBA" id="ARBA00022475"/>
    </source>
</evidence>
<dbReference type="Pfam" id="PF01554">
    <property type="entry name" value="MatE"/>
    <property type="match status" value="2"/>
</dbReference>
<keyword evidence="7" id="KW-0406">Ion transport</keyword>
<keyword evidence="5 10" id="KW-0812">Transmembrane</keyword>
<evidence type="ECO:0000256" key="3">
    <source>
        <dbReference type="ARBA" id="ARBA00022449"/>
    </source>
</evidence>
<feature type="transmembrane region" description="Helical" evidence="10">
    <location>
        <begin position="254"/>
        <end position="280"/>
    </location>
</feature>
<dbReference type="PANTHER" id="PTHR43298:SF2">
    <property type="entry name" value="FMN_FAD EXPORTER YEEO-RELATED"/>
    <property type="match status" value="1"/>
</dbReference>
<keyword evidence="4" id="KW-1003">Cell membrane</keyword>
<dbReference type="CDD" id="cd13131">
    <property type="entry name" value="MATE_NorM_like"/>
    <property type="match status" value="1"/>
</dbReference>
<dbReference type="AlphaFoldDB" id="A0A7Y4IDX0"/>
<organism evidence="11 12">
    <name type="scientific">Myxococcus xanthus</name>
    <dbReference type="NCBI Taxonomy" id="34"/>
    <lineage>
        <taxon>Bacteria</taxon>
        <taxon>Pseudomonadati</taxon>
        <taxon>Myxococcota</taxon>
        <taxon>Myxococcia</taxon>
        <taxon>Myxococcales</taxon>
        <taxon>Cystobacterineae</taxon>
        <taxon>Myxococcaceae</taxon>
        <taxon>Myxococcus</taxon>
    </lineage>
</organism>
<feature type="transmembrane region" description="Helical" evidence="10">
    <location>
        <begin position="432"/>
        <end position="452"/>
    </location>
</feature>
<feature type="transmembrane region" description="Helical" evidence="10">
    <location>
        <begin position="404"/>
        <end position="426"/>
    </location>
</feature>
<feature type="transmembrane region" description="Helical" evidence="10">
    <location>
        <begin position="209"/>
        <end position="233"/>
    </location>
</feature>
<evidence type="ECO:0000256" key="2">
    <source>
        <dbReference type="ARBA" id="ARBA00022448"/>
    </source>
</evidence>
<feature type="transmembrane region" description="Helical" evidence="10">
    <location>
        <begin position="332"/>
        <end position="354"/>
    </location>
</feature>
<evidence type="ECO:0000313" key="11">
    <source>
        <dbReference type="EMBL" id="NOJ77478.1"/>
    </source>
</evidence>
<evidence type="ECO:0000256" key="6">
    <source>
        <dbReference type="ARBA" id="ARBA00022989"/>
    </source>
</evidence>
<keyword evidence="6 10" id="KW-1133">Transmembrane helix</keyword>
<evidence type="ECO:0000256" key="1">
    <source>
        <dbReference type="ARBA" id="ARBA00004651"/>
    </source>
</evidence>
<evidence type="ECO:0000313" key="12">
    <source>
        <dbReference type="Proteomes" id="UP000533080"/>
    </source>
</evidence>
<evidence type="ECO:0000256" key="10">
    <source>
        <dbReference type="SAM" id="Phobius"/>
    </source>
</evidence>
<dbReference type="Proteomes" id="UP000533080">
    <property type="component" value="Unassembled WGS sequence"/>
</dbReference>
<evidence type="ECO:0000256" key="8">
    <source>
        <dbReference type="ARBA" id="ARBA00023136"/>
    </source>
</evidence>
<dbReference type="RefSeq" id="WP_171439974.1">
    <property type="nucleotide sequence ID" value="NZ_JABFNS010000007.1"/>
</dbReference>
<protein>
    <recommendedName>
        <fullName evidence="9">Multidrug-efflux transporter</fullName>
    </recommendedName>
</protein>
<dbReference type="GO" id="GO:0005886">
    <property type="term" value="C:plasma membrane"/>
    <property type="evidence" value="ECO:0007669"/>
    <property type="project" value="UniProtKB-SubCell"/>
</dbReference>
<dbReference type="InterPro" id="IPR002528">
    <property type="entry name" value="MATE_fam"/>
</dbReference>
<dbReference type="EMBL" id="JABFNT010000009">
    <property type="protein sequence ID" value="NOJ77478.1"/>
    <property type="molecule type" value="Genomic_DNA"/>
</dbReference>
<sequence length="465" mass="47545">MSTAATPTPDVKSPRTELRELARLAIPIAIAQGGQALMGLVDTLVVGRAGTSALAAVGLGNGLFFAVSALGMGLMMGFDPLMSQAMGARHFTRARGLLWQGGWLALFAGVSLGALLLLAPRLLLLGGIGEAEVAGARDYLVWRAPSMPLMLAFLMVRSYCQSAAYTRPLVVATVAANVFNLAADVLLVFGGQVLPAAFGPLRALPAMGVAGSALATTLCTAVQLGVVVFAVRARPLAGAGPSTRLPVWADLARAVKLGIPIGLHFAAEIGVFALAGVLAARLGPASVGAHQIAISFASVTFTVAMGIGNAGSVRVGWAVGSHNTPQARLSGFMAFAGGAGFMALGGLVFALFPQSLARLAGAPDDVLPMVVPLLMVSAIFQVFDGVQGVGAGVLRGTGDTRFTFLANMVGHYAIGLPLTLLLGFKLGLGVVGIWWGLCAGLITVAVALLWRFNRMSAGTLRPVEA</sequence>
<dbReference type="GO" id="GO:0006811">
    <property type="term" value="P:monoatomic ion transport"/>
    <property type="evidence" value="ECO:0007669"/>
    <property type="project" value="UniProtKB-KW"/>
</dbReference>
<name>A0A7Y4IDX0_MYXXA</name>
<accession>A0A7Y4IDX0</accession>
<keyword evidence="8 10" id="KW-0472">Membrane</keyword>
<dbReference type="PIRSF" id="PIRSF006603">
    <property type="entry name" value="DinF"/>
    <property type="match status" value="1"/>
</dbReference>
<comment type="caution">
    <text evidence="11">The sequence shown here is derived from an EMBL/GenBank/DDBJ whole genome shotgun (WGS) entry which is preliminary data.</text>
</comment>
<dbReference type="InterPro" id="IPR048279">
    <property type="entry name" value="MdtK-like"/>
</dbReference>
<feature type="transmembrane region" description="Helical" evidence="10">
    <location>
        <begin position="53"/>
        <end position="76"/>
    </location>
</feature>
<dbReference type="InterPro" id="IPR050222">
    <property type="entry name" value="MATE_MdtK"/>
</dbReference>
<keyword evidence="3" id="KW-0050">Antiport</keyword>
<evidence type="ECO:0000256" key="5">
    <source>
        <dbReference type="ARBA" id="ARBA00022692"/>
    </source>
</evidence>
<evidence type="ECO:0000256" key="7">
    <source>
        <dbReference type="ARBA" id="ARBA00023065"/>
    </source>
</evidence>
<dbReference type="GO" id="GO:0015297">
    <property type="term" value="F:antiporter activity"/>
    <property type="evidence" value="ECO:0007669"/>
    <property type="project" value="UniProtKB-KW"/>
</dbReference>
<feature type="transmembrane region" description="Helical" evidence="10">
    <location>
        <begin position="168"/>
        <end position="189"/>
    </location>
</feature>
<keyword evidence="2" id="KW-0813">Transport</keyword>
<evidence type="ECO:0000256" key="9">
    <source>
        <dbReference type="ARBA" id="ARBA00031636"/>
    </source>
</evidence>
<feature type="transmembrane region" description="Helical" evidence="10">
    <location>
        <begin position="97"/>
        <end position="119"/>
    </location>
</feature>
<dbReference type="GO" id="GO:0042910">
    <property type="term" value="F:xenobiotic transmembrane transporter activity"/>
    <property type="evidence" value="ECO:0007669"/>
    <property type="project" value="InterPro"/>
</dbReference>
<feature type="transmembrane region" description="Helical" evidence="10">
    <location>
        <begin position="21"/>
        <end position="41"/>
    </location>
</feature>
<dbReference type="PANTHER" id="PTHR43298">
    <property type="entry name" value="MULTIDRUG RESISTANCE PROTEIN NORM-RELATED"/>
    <property type="match status" value="1"/>
</dbReference>
<feature type="transmembrane region" description="Helical" evidence="10">
    <location>
        <begin position="139"/>
        <end position="156"/>
    </location>
</feature>
<proteinExistence type="predicted"/>
<dbReference type="NCBIfam" id="TIGR00797">
    <property type="entry name" value="matE"/>
    <property type="match status" value="1"/>
</dbReference>
<reference evidence="11 12" key="1">
    <citation type="submission" date="2020-05" db="EMBL/GenBank/DDBJ databases">
        <authorList>
            <person name="Whitworth D."/>
        </authorList>
    </citation>
    <scope>NUCLEOTIDE SEQUENCE [LARGE SCALE GENOMIC DNA]</scope>
    <source>
        <strain evidence="11 12">AM005</strain>
    </source>
</reference>
<feature type="transmembrane region" description="Helical" evidence="10">
    <location>
        <begin position="366"/>
        <end position="383"/>
    </location>
</feature>